<proteinExistence type="predicted"/>
<evidence type="ECO:0000256" key="1">
    <source>
        <dbReference type="SAM" id="MobiDB-lite"/>
    </source>
</evidence>
<feature type="non-terminal residue" evidence="2">
    <location>
        <position position="41"/>
    </location>
</feature>
<protein>
    <submittedName>
        <fullName evidence="2">Uncharacterized protein</fullName>
    </submittedName>
</protein>
<name>A0A392TBS3_9FABA</name>
<reference evidence="2 3" key="1">
    <citation type="journal article" date="2018" name="Front. Plant Sci.">
        <title>Red Clover (Trifolium pratense) and Zigzag Clover (T. medium) - A Picture of Genomic Similarities and Differences.</title>
        <authorList>
            <person name="Dluhosova J."/>
            <person name="Istvanek J."/>
            <person name="Nedelnik J."/>
            <person name="Repkova J."/>
        </authorList>
    </citation>
    <scope>NUCLEOTIDE SEQUENCE [LARGE SCALE GENOMIC DNA]</scope>
    <source>
        <strain evidence="3">cv. 10/8</strain>
        <tissue evidence="2">Leaf</tissue>
    </source>
</reference>
<feature type="region of interest" description="Disordered" evidence="1">
    <location>
        <begin position="1"/>
        <end position="41"/>
    </location>
</feature>
<accession>A0A392TBS3</accession>
<comment type="caution">
    <text evidence="2">The sequence shown here is derived from an EMBL/GenBank/DDBJ whole genome shotgun (WGS) entry which is preliminary data.</text>
</comment>
<keyword evidence="3" id="KW-1185">Reference proteome</keyword>
<dbReference type="Proteomes" id="UP000265520">
    <property type="component" value="Unassembled WGS sequence"/>
</dbReference>
<dbReference type="AlphaFoldDB" id="A0A392TBS3"/>
<dbReference type="EMBL" id="LXQA010528744">
    <property type="protein sequence ID" value="MCI57425.1"/>
    <property type="molecule type" value="Genomic_DNA"/>
</dbReference>
<organism evidence="2 3">
    <name type="scientific">Trifolium medium</name>
    <dbReference type="NCBI Taxonomy" id="97028"/>
    <lineage>
        <taxon>Eukaryota</taxon>
        <taxon>Viridiplantae</taxon>
        <taxon>Streptophyta</taxon>
        <taxon>Embryophyta</taxon>
        <taxon>Tracheophyta</taxon>
        <taxon>Spermatophyta</taxon>
        <taxon>Magnoliopsida</taxon>
        <taxon>eudicotyledons</taxon>
        <taxon>Gunneridae</taxon>
        <taxon>Pentapetalae</taxon>
        <taxon>rosids</taxon>
        <taxon>fabids</taxon>
        <taxon>Fabales</taxon>
        <taxon>Fabaceae</taxon>
        <taxon>Papilionoideae</taxon>
        <taxon>50 kb inversion clade</taxon>
        <taxon>NPAAA clade</taxon>
        <taxon>Hologalegina</taxon>
        <taxon>IRL clade</taxon>
        <taxon>Trifolieae</taxon>
        <taxon>Trifolium</taxon>
    </lineage>
</organism>
<evidence type="ECO:0000313" key="3">
    <source>
        <dbReference type="Proteomes" id="UP000265520"/>
    </source>
</evidence>
<evidence type="ECO:0000313" key="2">
    <source>
        <dbReference type="EMBL" id="MCI57425.1"/>
    </source>
</evidence>
<sequence>MARGTRRGLEKLPGARRGLERPVSSDISRPAQLDGARRQLV</sequence>